<evidence type="ECO:0000313" key="3">
    <source>
        <dbReference type="Proteomes" id="UP000199385"/>
    </source>
</evidence>
<name>A0A1A8Z8Z2_9ACTN</name>
<dbReference type="STRING" id="261654.GA0070611_1259"/>
<protein>
    <submittedName>
        <fullName evidence="2">Endonuclease/Exonuclease/phosphatase family</fullName>
    </submittedName>
</protein>
<dbReference type="RefSeq" id="WP_091658890.1">
    <property type="nucleotide sequence ID" value="NZ_LT594323.1"/>
</dbReference>
<evidence type="ECO:0000313" key="2">
    <source>
        <dbReference type="EMBL" id="SBT40428.1"/>
    </source>
</evidence>
<dbReference type="OrthoDB" id="3374139at2"/>
<sequence length="193" mass="21721">MAHSKTRRSSSISTIIAIASFLTGRRTRPARPAGGAHPCRPERAGSRAGQRRTHINAHANSSIEDNGAPVDIPRTACAEQQFQEIKDLAIRKKDEGQVIVSGDLNIDFSEDRAYGYAKFPWQVFEANSLPNLRSCYNLYGEKGTGTHGSRHIDYVYFWKRLEDFRYLWMTDYQLVTGTRSDHNGVVATFAIEL</sequence>
<dbReference type="PATRIC" id="fig|261654.4.peg.1278"/>
<keyword evidence="3" id="KW-1185">Reference proteome</keyword>
<dbReference type="InterPro" id="IPR036691">
    <property type="entry name" value="Endo/exonu/phosph_ase_sf"/>
</dbReference>
<keyword evidence="2" id="KW-0378">Hydrolase</keyword>
<organism evidence="2 3">
    <name type="scientific">Micromonospora auratinigra</name>
    <dbReference type="NCBI Taxonomy" id="261654"/>
    <lineage>
        <taxon>Bacteria</taxon>
        <taxon>Bacillati</taxon>
        <taxon>Actinomycetota</taxon>
        <taxon>Actinomycetes</taxon>
        <taxon>Micromonosporales</taxon>
        <taxon>Micromonosporaceae</taxon>
        <taxon>Micromonospora</taxon>
    </lineage>
</organism>
<feature type="compositionally biased region" description="Low complexity" evidence="1">
    <location>
        <begin position="26"/>
        <end position="36"/>
    </location>
</feature>
<dbReference type="SUPFAM" id="SSF56219">
    <property type="entry name" value="DNase I-like"/>
    <property type="match status" value="1"/>
</dbReference>
<dbReference type="Gene3D" id="3.60.10.10">
    <property type="entry name" value="Endonuclease/exonuclease/phosphatase"/>
    <property type="match status" value="1"/>
</dbReference>
<accession>A0A1A8Z8Z2</accession>
<dbReference type="GO" id="GO:0004519">
    <property type="term" value="F:endonuclease activity"/>
    <property type="evidence" value="ECO:0007669"/>
    <property type="project" value="UniProtKB-KW"/>
</dbReference>
<keyword evidence="2" id="KW-0255">Endonuclease</keyword>
<dbReference type="Proteomes" id="UP000199385">
    <property type="component" value="Chromosome I"/>
</dbReference>
<keyword evidence="2" id="KW-0269">Exonuclease</keyword>
<reference evidence="3" key="1">
    <citation type="submission" date="2016-06" db="EMBL/GenBank/DDBJ databases">
        <authorList>
            <person name="Varghese N."/>
            <person name="Submissions Spin"/>
        </authorList>
    </citation>
    <scope>NUCLEOTIDE SEQUENCE [LARGE SCALE GENOMIC DNA]</scope>
    <source>
        <strain evidence="3">DSM 44815</strain>
    </source>
</reference>
<dbReference type="AlphaFoldDB" id="A0A1A8Z8Z2"/>
<proteinExistence type="predicted"/>
<evidence type="ECO:0000256" key="1">
    <source>
        <dbReference type="SAM" id="MobiDB-lite"/>
    </source>
</evidence>
<dbReference type="EMBL" id="LT594323">
    <property type="protein sequence ID" value="SBT40428.1"/>
    <property type="molecule type" value="Genomic_DNA"/>
</dbReference>
<keyword evidence="2" id="KW-0540">Nuclease</keyword>
<gene>
    <name evidence="2" type="ORF">GA0070611_1259</name>
</gene>
<feature type="region of interest" description="Disordered" evidence="1">
    <location>
        <begin position="26"/>
        <end position="51"/>
    </location>
</feature>
<dbReference type="GO" id="GO:0004527">
    <property type="term" value="F:exonuclease activity"/>
    <property type="evidence" value="ECO:0007669"/>
    <property type="project" value="UniProtKB-KW"/>
</dbReference>